<name>A0ABU4HLK9_9ACTN</name>
<accession>A0ABU4HLK9</accession>
<sequence>MPPSKTVYSNGNVTGDKMIVDFIDVGQGNCVLVTMPNGEFLLADCGSQNASRNGVPYSHALRYITAVTGGQRIHTIVLSHGEKDHTALVPYVAEAQQPKFIHCGGRRGDYYGAWIEDWLNGMKARKGTTVTFYRRDTTNAEPSNRFPDTGNVDATVLCANHGDTNNGRSLMLRLRFGDDVVILPGDADFESELFLIGEVPGRLLRPCTVLMPGHHGALSSTSTQWARLLRPDVSVISASGANRGYAHPACLTNEILEEYALGGVDDHTITCSAGKISPYTREQSTDALFVTATNGDVRYTTNGDKFKIQISSLGAPQLSAHEAHNERLLRQLVPNGPWRRRRVSDPVAPGTLGERPAPLVREAI</sequence>
<dbReference type="PANTHER" id="PTHR30619">
    <property type="entry name" value="DNA INTERNALIZATION/COMPETENCE PROTEIN COMEC/REC2"/>
    <property type="match status" value="1"/>
</dbReference>
<proteinExistence type="predicted"/>
<dbReference type="Proteomes" id="UP001284601">
    <property type="component" value="Unassembled WGS sequence"/>
</dbReference>
<comment type="caution">
    <text evidence="3">The sequence shown here is derived from an EMBL/GenBank/DDBJ whole genome shotgun (WGS) entry which is preliminary data.</text>
</comment>
<reference evidence="3 4" key="2">
    <citation type="submission" date="2023-10" db="EMBL/GenBank/DDBJ databases">
        <authorList>
            <person name="Han X.F."/>
        </authorList>
    </citation>
    <scope>NUCLEOTIDE SEQUENCE [LARGE SCALE GENOMIC DNA]</scope>
    <source>
        <strain evidence="3 4">KCTC 39840</strain>
    </source>
</reference>
<dbReference type="RefSeq" id="WP_318596445.1">
    <property type="nucleotide sequence ID" value="NZ_JAWSTH010000013.1"/>
</dbReference>
<dbReference type="EMBL" id="JAWSTH010000013">
    <property type="protein sequence ID" value="MDW5594188.1"/>
    <property type="molecule type" value="Genomic_DNA"/>
</dbReference>
<protein>
    <submittedName>
        <fullName evidence="3">MBL fold metallo-hydrolase</fullName>
    </submittedName>
</protein>
<dbReference type="Pfam" id="PF00753">
    <property type="entry name" value="Lactamase_B"/>
    <property type="match status" value="1"/>
</dbReference>
<dbReference type="InterPro" id="IPR052159">
    <property type="entry name" value="Competence_DNA_uptake"/>
</dbReference>
<dbReference type="Gene3D" id="3.60.15.10">
    <property type="entry name" value="Ribonuclease Z/Hydroxyacylglutathione hydrolase-like"/>
    <property type="match status" value="1"/>
</dbReference>
<dbReference type="SMART" id="SM00849">
    <property type="entry name" value="Lactamase_B"/>
    <property type="match status" value="1"/>
</dbReference>
<evidence type="ECO:0000256" key="1">
    <source>
        <dbReference type="SAM" id="MobiDB-lite"/>
    </source>
</evidence>
<evidence type="ECO:0000259" key="2">
    <source>
        <dbReference type="SMART" id="SM00849"/>
    </source>
</evidence>
<evidence type="ECO:0000313" key="3">
    <source>
        <dbReference type="EMBL" id="MDW5594188.1"/>
    </source>
</evidence>
<dbReference type="SUPFAM" id="SSF56281">
    <property type="entry name" value="Metallo-hydrolase/oxidoreductase"/>
    <property type="match status" value="1"/>
</dbReference>
<keyword evidence="4" id="KW-1185">Reference proteome</keyword>
<evidence type="ECO:0000313" key="4">
    <source>
        <dbReference type="Proteomes" id="UP001284601"/>
    </source>
</evidence>
<feature type="domain" description="Metallo-beta-lactamase" evidence="2">
    <location>
        <begin position="27"/>
        <end position="214"/>
    </location>
</feature>
<dbReference type="InterPro" id="IPR036866">
    <property type="entry name" value="RibonucZ/Hydroxyglut_hydro"/>
</dbReference>
<organism evidence="3 4">
    <name type="scientific">Conexibacter stalactiti</name>
    <dbReference type="NCBI Taxonomy" id="1940611"/>
    <lineage>
        <taxon>Bacteria</taxon>
        <taxon>Bacillati</taxon>
        <taxon>Actinomycetota</taxon>
        <taxon>Thermoleophilia</taxon>
        <taxon>Solirubrobacterales</taxon>
        <taxon>Conexibacteraceae</taxon>
        <taxon>Conexibacter</taxon>
    </lineage>
</organism>
<gene>
    <name evidence="3" type="ORF">R7226_07570</name>
</gene>
<dbReference type="InterPro" id="IPR001279">
    <property type="entry name" value="Metallo-B-lactamas"/>
</dbReference>
<dbReference type="PANTHER" id="PTHR30619:SF1">
    <property type="entry name" value="RECOMBINATION PROTEIN 2"/>
    <property type="match status" value="1"/>
</dbReference>
<reference evidence="4" key="1">
    <citation type="submission" date="2023-07" db="EMBL/GenBank/DDBJ databases">
        <title>Conexibacter stalactiti sp. nov., isolated from stalactites in a lava cave and emended description of the genus Conexibacter.</title>
        <authorList>
            <person name="Lee S.D."/>
        </authorList>
    </citation>
    <scope>NUCLEOTIDE SEQUENCE [LARGE SCALE GENOMIC DNA]</scope>
    <source>
        <strain evidence="4">KCTC 39840</strain>
    </source>
</reference>
<feature type="region of interest" description="Disordered" evidence="1">
    <location>
        <begin position="339"/>
        <end position="364"/>
    </location>
</feature>